<sequence length="141" mass="16134">MNTSVYLLNRLPIKAVKGMTPFEGCFGFKTSMLHLNIFGCLCYTFIPAFKRNKLEIRAQPVFESRDVKFSEETLWNWEATEAEMVGQSQIELNVGTMPISKVYERCNVVVLEPVSNKDATKENGWIKAMETKIAMIKKNET</sequence>
<keyword evidence="1" id="KW-0812">Transmembrane</keyword>
<comment type="caution">
    <text evidence="2">The sequence shown here is derived from an EMBL/GenBank/DDBJ whole genome shotgun (WGS) entry which is preliminary data.</text>
</comment>
<feature type="transmembrane region" description="Helical" evidence="1">
    <location>
        <begin position="31"/>
        <end position="49"/>
    </location>
</feature>
<organism evidence="2 3">
    <name type="scientific">Gossypium australe</name>
    <dbReference type="NCBI Taxonomy" id="47621"/>
    <lineage>
        <taxon>Eukaryota</taxon>
        <taxon>Viridiplantae</taxon>
        <taxon>Streptophyta</taxon>
        <taxon>Embryophyta</taxon>
        <taxon>Tracheophyta</taxon>
        <taxon>Spermatophyta</taxon>
        <taxon>Magnoliopsida</taxon>
        <taxon>eudicotyledons</taxon>
        <taxon>Gunneridae</taxon>
        <taxon>Pentapetalae</taxon>
        <taxon>rosids</taxon>
        <taxon>malvids</taxon>
        <taxon>Malvales</taxon>
        <taxon>Malvaceae</taxon>
        <taxon>Malvoideae</taxon>
        <taxon>Gossypium</taxon>
    </lineage>
</organism>
<evidence type="ECO:0000256" key="1">
    <source>
        <dbReference type="SAM" id="Phobius"/>
    </source>
</evidence>
<protein>
    <submittedName>
        <fullName evidence="2">Integrase, catalytic core</fullName>
    </submittedName>
</protein>
<proteinExistence type="predicted"/>
<evidence type="ECO:0000313" key="3">
    <source>
        <dbReference type="Proteomes" id="UP000325315"/>
    </source>
</evidence>
<keyword evidence="1" id="KW-0472">Membrane</keyword>
<dbReference type="AlphaFoldDB" id="A0A5B6VU61"/>
<dbReference type="Proteomes" id="UP000325315">
    <property type="component" value="Unassembled WGS sequence"/>
</dbReference>
<gene>
    <name evidence="2" type="ORF">EPI10_023208</name>
</gene>
<reference evidence="2" key="1">
    <citation type="submission" date="2019-08" db="EMBL/GenBank/DDBJ databases">
        <authorList>
            <person name="Liu F."/>
        </authorList>
    </citation>
    <scope>NUCLEOTIDE SEQUENCE [LARGE SCALE GENOMIC DNA]</scope>
    <source>
        <strain evidence="2">PA1801</strain>
        <tissue evidence="2">Leaf</tissue>
    </source>
</reference>
<name>A0A5B6VU61_9ROSI</name>
<keyword evidence="3" id="KW-1185">Reference proteome</keyword>
<dbReference type="EMBL" id="SMMG02000005">
    <property type="protein sequence ID" value="KAA3472760.1"/>
    <property type="molecule type" value="Genomic_DNA"/>
</dbReference>
<accession>A0A5B6VU61</accession>
<dbReference type="OrthoDB" id="1002641at2759"/>
<keyword evidence="1" id="KW-1133">Transmembrane helix</keyword>
<evidence type="ECO:0000313" key="2">
    <source>
        <dbReference type="EMBL" id="KAA3472760.1"/>
    </source>
</evidence>